<dbReference type="AlphaFoldDB" id="A0A9J6GRJ7"/>
<gene>
    <name evidence="1" type="ORF">HPB48_003183</name>
</gene>
<reference evidence="1 2" key="1">
    <citation type="journal article" date="2020" name="Cell">
        <title>Large-Scale Comparative Analyses of Tick Genomes Elucidate Their Genetic Diversity and Vector Capacities.</title>
        <authorList>
            <consortium name="Tick Genome and Microbiome Consortium (TIGMIC)"/>
            <person name="Jia N."/>
            <person name="Wang J."/>
            <person name="Shi W."/>
            <person name="Du L."/>
            <person name="Sun Y."/>
            <person name="Zhan W."/>
            <person name="Jiang J.F."/>
            <person name="Wang Q."/>
            <person name="Zhang B."/>
            <person name="Ji P."/>
            <person name="Bell-Sakyi L."/>
            <person name="Cui X.M."/>
            <person name="Yuan T.T."/>
            <person name="Jiang B.G."/>
            <person name="Yang W.F."/>
            <person name="Lam T.T."/>
            <person name="Chang Q.C."/>
            <person name="Ding S.J."/>
            <person name="Wang X.J."/>
            <person name="Zhu J.G."/>
            <person name="Ruan X.D."/>
            <person name="Zhao L."/>
            <person name="Wei J.T."/>
            <person name="Ye R.Z."/>
            <person name="Que T.C."/>
            <person name="Du C.H."/>
            <person name="Zhou Y.H."/>
            <person name="Cheng J.X."/>
            <person name="Dai P.F."/>
            <person name="Guo W.B."/>
            <person name="Han X.H."/>
            <person name="Huang E.J."/>
            <person name="Li L.F."/>
            <person name="Wei W."/>
            <person name="Gao Y.C."/>
            <person name="Liu J.Z."/>
            <person name="Shao H.Z."/>
            <person name="Wang X."/>
            <person name="Wang C.C."/>
            <person name="Yang T.C."/>
            <person name="Huo Q.B."/>
            <person name="Li W."/>
            <person name="Chen H.Y."/>
            <person name="Chen S.E."/>
            <person name="Zhou L.G."/>
            <person name="Ni X.B."/>
            <person name="Tian J.H."/>
            <person name="Sheng Y."/>
            <person name="Liu T."/>
            <person name="Pan Y.S."/>
            <person name="Xia L.Y."/>
            <person name="Li J."/>
            <person name="Zhao F."/>
            <person name="Cao W.C."/>
        </authorList>
    </citation>
    <scope>NUCLEOTIDE SEQUENCE [LARGE SCALE GENOMIC DNA]</scope>
    <source>
        <strain evidence="1">HaeL-2018</strain>
    </source>
</reference>
<proteinExistence type="predicted"/>
<name>A0A9J6GRJ7_HAELO</name>
<evidence type="ECO:0000313" key="2">
    <source>
        <dbReference type="Proteomes" id="UP000821853"/>
    </source>
</evidence>
<sequence>MVKHISQSTANALPGRGRVLMNSSADVGTFLAAPLHTRGTPTAGSRAGLLRSRSKACRVEEALGVGGVVLATGRDGGRANVAARPEARVDHVALQPYGVSGSWVAAAEHLVRGRPGALKRLAQCDGAVEKAVGVFQ</sequence>
<dbReference type="EMBL" id="JABSTR010000011">
    <property type="protein sequence ID" value="KAH9381206.1"/>
    <property type="molecule type" value="Genomic_DNA"/>
</dbReference>
<organism evidence="1 2">
    <name type="scientific">Haemaphysalis longicornis</name>
    <name type="common">Bush tick</name>
    <dbReference type="NCBI Taxonomy" id="44386"/>
    <lineage>
        <taxon>Eukaryota</taxon>
        <taxon>Metazoa</taxon>
        <taxon>Ecdysozoa</taxon>
        <taxon>Arthropoda</taxon>
        <taxon>Chelicerata</taxon>
        <taxon>Arachnida</taxon>
        <taxon>Acari</taxon>
        <taxon>Parasitiformes</taxon>
        <taxon>Ixodida</taxon>
        <taxon>Ixodoidea</taxon>
        <taxon>Ixodidae</taxon>
        <taxon>Haemaphysalinae</taxon>
        <taxon>Haemaphysalis</taxon>
    </lineage>
</organism>
<dbReference type="VEuPathDB" id="VectorBase:HLOH_060666"/>
<evidence type="ECO:0000313" key="1">
    <source>
        <dbReference type="EMBL" id="KAH9381206.1"/>
    </source>
</evidence>
<dbReference type="Proteomes" id="UP000821853">
    <property type="component" value="Chromosome 9"/>
</dbReference>
<keyword evidence="2" id="KW-1185">Reference proteome</keyword>
<protein>
    <submittedName>
        <fullName evidence="1">Uncharacterized protein</fullName>
    </submittedName>
</protein>
<accession>A0A9J6GRJ7</accession>
<comment type="caution">
    <text evidence="1">The sequence shown here is derived from an EMBL/GenBank/DDBJ whole genome shotgun (WGS) entry which is preliminary data.</text>
</comment>